<comment type="caution">
    <text evidence="2">The sequence shown here is derived from an EMBL/GenBank/DDBJ whole genome shotgun (WGS) entry which is preliminary data.</text>
</comment>
<dbReference type="AlphaFoldDB" id="A0AA87U508"/>
<accession>A0AA87U508</accession>
<feature type="signal peptide" evidence="1">
    <location>
        <begin position="1"/>
        <end position="26"/>
    </location>
</feature>
<protein>
    <submittedName>
        <fullName evidence="2">Uncharacterized protein</fullName>
    </submittedName>
</protein>
<dbReference type="RefSeq" id="WP_012652252.1">
    <property type="nucleotide sequence ID" value="NZ_BAYX01000007.1"/>
</dbReference>
<sequence length="139" mass="14975">MNKVWRHLACPSLLTLAVAVAAPAIAGSQTVDGADKTGFSQAEMLALHEQVTRNWNIPADLPHANKVRVAVHMKLDRSGQIIGSPEVTATGGPEQTRNAVAKSASRAVLRSAPFKNLPLDKYDAWKEVIINFDTSNLAH</sequence>
<dbReference type="Proteomes" id="UP000026941">
    <property type="component" value="Unassembled WGS sequence"/>
</dbReference>
<dbReference type="EMBL" id="BAYX01000007">
    <property type="protein sequence ID" value="GAJ94017.1"/>
    <property type="molecule type" value="Genomic_DNA"/>
</dbReference>
<keyword evidence="1" id="KW-0732">Signal</keyword>
<evidence type="ECO:0000256" key="1">
    <source>
        <dbReference type="SAM" id="SignalP"/>
    </source>
</evidence>
<feature type="chain" id="PRO_5041699642" evidence="1">
    <location>
        <begin position="27"/>
        <end position="139"/>
    </location>
</feature>
<evidence type="ECO:0000313" key="2">
    <source>
        <dbReference type="EMBL" id="GAJ94017.1"/>
    </source>
</evidence>
<organism evidence="2 3">
    <name type="scientific">Rhizobium rhizogenes NBRC 13257</name>
    <dbReference type="NCBI Taxonomy" id="1220581"/>
    <lineage>
        <taxon>Bacteria</taxon>
        <taxon>Pseudomonadati</taxon>
        <taxon>Pseudomonadota</taxon>
        <taxon>Alphaproteobacteria</taxon>
        <taxon>Hyphomicrobiales</taxon>
        <taxon>Rhizobiaceae</taxon>
        <taxon>Rhizobium/Agrobacterium group</taxon>
        <taxon>Rhizobium</taxon>
    </lineage>
</organism>
<dbReference type="SUPFAM" id="SSF74653">
    <property type="entry name" value="TolA/TonB C-terminal domain"/>
    <property type="match status" value="1"/>
</dbReference>
<proteinExistence type="predicted"/>
<dbReference type="Gene3D" id="3.30.1150.10">
    <property type="match status" value="1"/>
</dbReference>
<gene>
    <name evidence="2" type="ORF">RRH01S_07_02190</name>
</gene>
<reference evidence="2 3" key="1">
    <citation type="submission" date="2014-05" db="EMBL/GenBank/DDBJ databases">
        <title>Whole genome shotgun sequence of Rhizobium rhizogenes NBRC 13257.</title>
        <authorList>
            <person name="Katano-Makiyama Y."/>
            <person name="Hosoyama A."/>
            <person name="Hashimoto M."/>
            <person name="Hosoyama Y."/>
            <person name="Noguchi M."/>
            <person name="Tsuchikane K."/>
            <person name="Kimura A."/>
            <person name="Ohji S."/>
            <person name="Ichikawa N."/>
            <person name="Yamazoe A."/>
            <person name="Fujita N."/>
        </authorList>
    </citation>
    <scope>NUCLEOTIDE SEQUENCE [LARGE SCALE GENOMIC DNA]</scope>
    <source>
        <strain evidence="2 3">NBRC 13257</strain>
    </source>
</reference>
<evidence type="ECO:0000313" key="3">
    <source>
        <dbReference type="Proteomes" id="UP000026941"/>
    </source>
</evidence>
<name>A0AA87U508_RHIRH</name>